<comment type="caution">
    <text evidence="1">The sequence shown here is derived from an EMBL/GenBank/DDBJ whole genome shotgun (WGS) entry which is preliminary data.</text>
</comment>
<sequence length="67" mass="7373">MAYKLLLVQKGRGNMKALIVSDIHANIVALEEIWKREKGGGVPSNCPTSCRVGSMLGQFLLWPLSFV</sequence>
<accession>A0A917E0C9</accession>
<dbReference type="EMBL" id="BMHP01000004">
    <property type="protein sequence ID" value="GGD88665.1"/>
    <property type="molecule type" value="Genomic_DNA"/>
</dbReference>
<protein>
    <submittedName>
        <fullName evidence="1">Uncharacterized protein</fullName>
    </submittedName>
</protein>
<evidence type="ECO:0000313" key="2">
    <source>
        <dbReference type="Proteomes" id="UP000612456"/>
    </source>
</evidence>
<dbReference type="AlphaFoldDB" id="A0A917E0C9"/>
<gene>
    <name evidence="1" type="ORF">GCM10010911_54060</name>
</gene>
<dbReference type="Proteomes" id="UP000612456">
    <property type="component" value="Unassembled WGS sequence"/>
</dbReference>
<organism evidence="1 2">
    <name type="scientific">Paenibacillus nasutitermitis</name>
    <dbReference type="NCBI Taxonomy" id="1652958"/>
    <lineage>
        <taxon>Bacteria</taxon>
        <taxon>Bacillati</taxon>
        <taxon>Bacillota</taxon>
        <taxon>Bacilli</taxon>
        <taxon>Bacillales</taxon>
        <taxon>Paenibacillaceae</taxon>
        <taxon>Paenibacillus</taxon>
    </lineage>
</organism>
<proteinExistence type="predicted"/>
<keyword evidence="2" id="KW-1185">Reference proteome</keyword>
<reference evidence="1" key="1">
    <citation type="journal article" date="2014" name="Int. J. Syst. Evol. Microbiol.">
        <title>Complete genome sequence of Corynebacterium casei LMG S-19264T (=DSM 44701T), isolated from a smear-ripened cheese.</title>
        <authorList>
            <consortium name="US DOE Joint Genome Institute (JGI-PGF)"/>
            <person name="Walter F."/>
            <person name="Albersmeier A."/>
            <person name="Kalinowski J."/>
            <person name="Ruckert C."/>
        </authorList>
    </citation>
    <scope>NUCLEOTIDE SEQUENCE</scope>
    <source>
        <strain evidence="1">CGMCC 1.15178</strain>
    </source>
</reference>
<reference evidence="1" key="2">
    <citation type="submission" date="2020-09" db="EMBL/GenBank/DDBJ databases">
        <authorList>
            <person name="Sun Q."/>
            <person name="Zhou Y."/>
        </authorList>
    </citation>
    <scope>NUCLEOTIDE SEQUENCE</scope>
    <source>
        <strain evidence="1">CGMCC 1.15178</strain>
    </source>
</reference>
<evidence type="ECO:0000313" key="1">
    <source>
        <dbReference type="EMBL" id="GGD88665.1"/>
    </source>
</evidence>
<name>A0A917E0C9_9BACL</name>